<feature type="region of interest" description="Disordered" evidence="1">
    <location>
        <begin position="389"/>
        <end position="474"/>
    </location>
</feature>
<dbReference type="EMBL" id="FXLY01000007">
    <property type="protein sequence ID" value="SMN21057.1"/>
    <property type="molecule type" value="Genomic_DNA"/>
</dbReference>
<reference evidence="2 3" key="1">
    <citation type="submission" date="2017-04" db="EMBL/GenBank/DDBJ databases">
        <authorList>
            <person name="Afonso C.L."/>
            <person name="Miller P.J."/>
            <person name="Scott M.A."/>
            <person name="Spackman E."/>
            <person name="Goraichik I."/>
            <person name="Dimitrov K.M."/>
            <person name="Suarez D.L."/>
            <person name="Swayne D.E."/>
        </authorList>
    </citation>
    <scope>NUCLEOTIDE SEQUENCE [LARGE SCALE GENOMIC DNA]</scope>
</reference>
<evidence type="ECO:0000256" key="1">
    <source>
        <dbReference type="SAM" id="MobiDB-lite"/>
    </source>
</evidence>
<accession>A0A1X7R5Z3</accession>
<dbReference type="InterPro" id="IPR011993">
    <property type="entry name" value="PH-like_dom_sf"/>
</dbReference>
<proteinExistence type="predicted"/>
<feature type="compositionally biased region" description="Low complexity" evidence="1">
    <location>
        <begin position="433"/>
        <end position="447"/>
    </location>
</feature>
<dbReference type="PANTHER" id="PTHR37283:SF1">
    <property type="entry name" value="PH DOMAIN-CONTAINING PROTEIN YHR131C"/>
    <property type="match status" value="1"/>
</dbReference>
<dbReference type="PANTHER" id="PTHR37283">
    <property type="entry name" value="PH DOMAIN-CONTAINING PROTEIN YHR131C"/>
    <property type="match status" value="1"/>
</dbReference>
<feature type="compositionally biased region" description="Acidic residues" evidence="1">
    <location>
        <begin position="661"/>
        <end position="673"/>
    </location>
</feature>
<organism evidence="2 3">
    <name type="scientific">Maudiozyma saulgeensis</name>
    <dbReference type="NCBI Taxonomy" id="1789683"/>
    <lineage>
        <taxon>Eukaryota</taxon>
        <taxon>Fungi</taxon>
        <taxon>Dikarya</taxon>
        <taxon>Ascomycota</taxon>
        <taxon>Saccharomycotina</taxon>
        <taxon>Saccharomycetes</taxon>
        <taxon>Saccharomycetales</taxon>
        <taxon>Saccharomycetaceae</taxon>
        <taxon>Maudiozyma</taxon>
    </lineage>
</organism>
<feature type="compositionally biased region" description="Basic residues" evidence="1">
    <location>
        <begin position="339"/>
        <end position="351"/>
    </location>
</feature>
<feature type="region of interest" description="Disordered" evidence="1">
    <location>
        <begin position="339"/>
        <end position="370"/>
    </location>
</feature>
<feature type="compositionally biased region" description="Low complexity" evidence="1">
    <location>
        <begin position="454"/>
        <end position="474"/>
    </location>
</feature>
<feature type="region of interest" description="Disordered" evidence="1">
    <location>
        <begin position="491"/>
        <end position="516"/>
    </location>
</feature>
<evidence type="ECO:0000313" key="2">
    <source>
        <dbReference type="EMBL" id="SMN21057.1"/>
    </source>
</evidence>
<feature type="compositionally biased region" description="Low complexity" evidence="1">
    <location>
        <begin position="391"/>
        <end position="413"/>
    </location>
</feature>
<dbReference type="AlphaFoldDB" id="A0A1X7R5Z3"/>
<dbReference type="Gene3D" id="2.30.29.30">
    <property type="entry name" value="Pleckstrin-homology domain (PH domain)/Phosphotyrosine-binding domain (PTB)"/>
    <property type="match status" value="1"/>
</dbReference>
<dbReference type="OrthoDB" id="5865767at2759"/>
<feature type="compositionally biased region" description="Polar residues" evidence="1">
    <location>
        <begin position="414"/>
        <end position="432"/>
    </location>
</feature>
<evidence type="ECO:0000313" key="3">
    <source>
        <dbReference type="Proteomes" id="UP000196158"/>
    </source>
</evidence>
<name>A0A1X7R5Z3_9SACH</name>
<dbReference type="STRING" id="1789683.A0A1X7R5Z3"/>
<dbReference type="Proteomes" id="UP000196158">
    <property type="component" value="Unassembled WGS sequence"/>
</dbReference>
<feature type="compositionally biased region" description="Low complexity" evidence="1">
    <location>
        <begin position="495"/>
        <end position="516"/>
    </location>
</feature>
<evidence type="ECO:0008006" key="4">
    <source>
        <dbReference type="Google" id="ProtNLM"/>
    </source>
</evidence>
<gene>
    <name evidence="2" type="ORF">KASA_0L00737G</name>
</gene>
<feature type="region of interest" description="Disordered" evidence="1">
    <location>
        <begin position="655"/>
        <end position="686"/>
    </location>
</feature>
<protein>
    <recommendedName>
        <fullName evidence="4">PH domain-containing protein</fullName>
    </recommendedName>
</protein>
<keyword evidence="3" id="KW-1185">Reference proteome</keyword>
<sequence length="860" mass="97962">METTLILENESEVYNTDFLQQLKSPISETSVLNNGTSSSSSSDGDTTTIFSDAISLNTDERCGSTNTILSEEDTNKLNELSLENDILNWTTTATTVLSEEEIKKNEFLNFIDPYPRKPPSYNKINPNKSIRYPIFENNKPCLLNDLPPSYKPTVENFTIVSIKSEYLSPYEPSTNRNWKNFIMEINSTQLNFYYIDSSLTHRIKNYSNGYDHNYTNNPLHHLDNSNTSKFFSFNHKNTYDFNKYDQEHICYNIQRYKKKFINQENLFKSFSLQFAKFGIPIDYNKKTFVLRMRCESEQFLINFAHVDDMINWTTYLSMGISVSLDLELRDMPDYRIVPRRRRRRHRRHGNNRHLYGFGSTNNNNNNKHNTFMTSRRTRDIMTSHLSDSAFSTLSENSSRRSSVPNSRKSSNASTTSQTLDRSFSTLSLESSMRSINRVSSRRGSSVNLQDSPYNIISNNGNTSSSSISTSSSSTNLKSKLKGLFKIGYTPRKSVTSQPLPQPSTTATATPISIPSSPTSTQINALSFIATSVSPTNTTPNSPVMRSGSFKIYSTATSLNSLIEDEDESAEDCSLPGGMQFSRTHNSRLRSASSPLYHAAHMKIPTQPNDYSNICPNDVSKSPKCSIVTHDCRNKLVQRNSIILQHELDELQEVLREHQESDTDEEDDEDDTFDEISQPLVSNQNYTRMDSVYSDEGIFHDSDAEEQEYYPNYRQRASSLMSSLSYGVTNDEVKWHPPISEVSRKRQIRNSLRCIRPFLEDNEWVGYVCFKPAKSPAYETNNKPITYTGKGGSNKGRKSATSVHRTADYSNMKNHYLESFVVGPVDFIKADTPTVRRISGIKNKKNKDDDVESRLLLAYGS</sequence>